<dbReference type="GO" id="GO:0007015">
    <property type="term" value="P:actin filament organization"/>
    <property type="evidence" value="ECO:0007669"/>
    <property type="project" value="TreeGrafter"/>
</dbReference>
<feature type="non-terminal residue" evidence="8">
    <location>
        <position position="293"/>
    </location>
</feature>
<dbReference type="OrthoDB" id="68161at2759"/>
<dbReference type="EMBL" id="GL833133">
    <property type="protein sequence ID" value="EGB06801.1"/>
    <property type="molecule type" value="Genomic_DNA"/>
</dbReference>
<evidence type="ECO:0000313" key="9">
    <source>
        <dbReference type="Proteomes" id="UP000002729"/>
    </source>
</evidence>
<dbReference type="GO" id="GO:0016459">
    <property type="term" value="C:myosin complex"/>
    <property type="evidence" value="ECO:0007669"/>
    <property type="project" value="UniProtKB-KW"/>
</dbReference>
<dbReference type="GO" id="GO:0005737">
    <property type="term" value="C:cytoplasm"/>
    <property type="evidence" value="ECO:0007669"/>
    <property type="project" value="TreeGrafter"/>
</dbReference>
<dbReference type="InterPro" id="IPR027417">
    <property type="entry name" value="P-loop_NTPase"/>
</dbReference>
<dbReference type="Gene3D" id="1.20.120.720">
    <property type="entry name" value="Myosin VI head, motor domain, U50 subdomain"/>
    <property type="match status" value="1"/>
</dbReference>
<comment type="caution">
    <text evidence="6">Lacks conserved residue(s) required for the propagation of feature annotation.</text>
</comment>
<evidence type="ECO:0000256" key="6">
    <source>
        <dbReference type="PROSITE-ProRule" id="PRU00782"/>
    </source>
</evidence>
<evidence type="ECO:0000259" key="7">
    <source>
        <dbReference type="PROSITE" id="PS51456"/>
    </source>
</evidence>
<evidence type="ECO:0000313" key="8">
    <source>
        <dbReference type="EMBL" id="EGB06801.1"/>
    </source>
</evidence>
<sequence>AAVKHAYGRLFDWVVARVNHAHGGAEGGAAAFIGILDIFGFEIFEDNSLEQLCINYTNEVLQKQFNEHVFVRERELYAREGLECGSVSFADNGGVLDLIGAKKASLLALLEEQTLLSSKRSVDGAQLASVFHRALGEHPAYAKCRFGAAGFVVKHFAGDVSYVADEFIAKNSDPLSPELEFALGGAAPTGLVAALFPRAGGGGGHRGFAAASSVSSKFRKQLGALRVALDATEPHYVKTIKPNGAFAADCASRPMIAEQLMYSGTLEAVRIRRSGYPVRLPFDRLLSDYSELA</sequence>
<feature type="region of interest" description="Actin-binding" evidence="6">
    <location>
        <begin position="222"/>
        <end position="244"/>
    </location>
</feature>
<keyword evidence="4" id="KW-0505">Motor protein</keyword>
<gene>
    <name evidence="8" type="ORF">AURANDRAFT_28704</name>
</gene>
<keyword evidence="3 6" id="KW-0518">Myosin</keyword>
<dbReference type="CDD" id="cd00124">
    <property type="entry name" value="MYSc"/>
    <property type="match status" value="1"/>
</dbReference>
<dbReference type="PRINTS" id="PR00193">
    <property type="entry name" value="MYOSINHEAVY"/>
</dbReference>
<dbReference type="Gene3D" id="3.40.850.10">
    <property type="entry name" value="Kinesin motor domain"/>
    <property type="match status" value="1"/>
</dbReference>
<dbReference type="GeneID" id="20220594"/>
<dbReference type="PROSITE" id="PS51456">
    <property type="entry name" value="MYOSIN_MOTOR"/>
    <property type="match status" value="1"/>
</dbReference>
<evidence type="ECO:0000256" key="2">
    <source>
        <dbReference type="ARBA" id="ARBA00022840"/>
    </source>
</evidence>
<dbReference type="RefSeq" id="XP_009038548.1">
    <property type="nucleotide sequence ID" value="XM_009040300.1"/>
</dbReference>
<name>F0YDG9_AURAN</name>
<dbReference type="InterPro" id="IPR036961">
    <property type="entry name" value="Kinesin_motor_dom_sf"/>
</dbReference>
<dbReference type="KEGG" id="aaf:AURANDRAFT_28704"/>
<protein>
    <recommendedName>
        <fullName evidence="7">Myosin motor domain-containing protein</fullName>
    </recommendedName>
</protein>
<keyword evidence="1" id="KW-0547">Nucleotide-binding</keyword>
<dbReference type="Gene3D" id="1.20.58.530">
    <property type="match status" value="1"/>
</dbReference>
<dbReference type="OMA" id="DATEPHY"/>
<dbReference type="Pfam" id="PF00063">
    <property type="entry name" value="Myosin_head"/>
    <property type="match status" value="1"/>
</dbReference>
<dbReference type="SMART" id="SM00242">
    <property type="entry name" value="MYSc"/>
    <property type="match status" value="1"/>
</dbReference>
<keyword evidence="5 6" id="KW-0009">Actin-binding</keyword>
<dbReference type="SUPFAM" id="SSF52540">
    <property type="entry name" value="P-loop containing nucleoside triphosphate hydrolases"/>
    <property type="match status" value="1"/>
</dbReference>
<dbReference type="AlphaFoldDB" id="F0YDG9"/>
<evidence type="ECO:0000256" key="5">
    <source>
        <dbReference type="ARBA" id="ARBA00023203"/>
    </source>
</evidence>
<dbReference type="GO" id="GO:0016020">
    <property type="term" value="C:membrane"/>
    <property type="evidence" value="ECO:0007669"/>
    <property type="project" value="TreeGrafter"/>
</dbReference>
<feature type="non-terminal residue" evidence="8">
    <location>
        <position position="1"/>
    </location>
</feature>
<dbReference type="PANTHER" id="PTHR13140:SF845">
    <property type="entry name" value="MYOSIN-LIKE PROTEIN"/>
    <property type="match status" value="1"/>
</dbReference>
<dbReference type="GO" id="GO:0051015">
    <property type="term" value="F:actin filament binding"/>
    <property type="evidence" value="ECO:0007669"/>
    <property type="project" value="TreeGrafter"/>
</dbReference>
<dbReference type="InterPro" id="IPR001609">
    <property type="entry name" value="Myosin_head_motor_dom-like"/>
</dbReference>
<dbReference type="PANTHER" id="PTHR13140">
    <property type="entry name" value="MYOSIN"/>
    <property type="match status" value="1"/>
</dbReference>
<evidence type="ECO:0000256" key="4">
    <source>
        <dbReference type="ARBA" id="ARBA00023175"/>
    </source>
</evidence>
<reference evidence="8 9" key="1">
    <citation type="journal article" date="2011" name="Proc. Natl. Acad. Sci. U.S.A.">
        <title>Niche of harmful alga Aureococcus anophagefferens revealed through ecogenomics.</title>
        <authorList>
            <person name="Gobler C.J."/>
            <person name="Berry D.L."/>
            <person name="Dyhrman S.T."/>
            <person name="Wilhelm S.W."/>
            <person name="Salamov A."/>
            <person name="Lobanov A.V."/>
            <person name="Zhang Y."/>
            <person name="Collier J.L."/>
            <person name="Wurch L.L."/>
            <person name="Kustka A.B."/>
            <person name="Dill B.D."/>
            <person name="Shah M."/>
            <person name="VerBerkmoes N.C."/>
            <person name="Kuo A."/>
            <person name="Terry A."/>
            <person name="Pangilinan J."/>
            <person name="Lindquist E.A."/>
            <person name="Lucas S."/>
            <person name="Paulsen I.T."/>
            <person name="Hattenrath-Lehmann T.K."/>
            <person name="Talmage S.C."/>
            <person name="Walker E.A."/>
            <person name="Koch F."/>
            <person name="Burson A.M."/>
            <person name="Marcoval M.A."/>
            <person name="Tang Y.Z."/>
            <person name="Lecleir G.R."/>
            <person name="Coyne K.J."/>
            <person name="Berg G.M."/>
            <person name="Bertrand E.M."/>
            <person name="Saito M.A."/>
            <person name="Gladyshev V.N."/>
            <person name="Grigoriev I.V."/>
        </authorList>
    </citation>
    <scope>NUCLEOTIDE SEQUENCE [LARGE SCALE GENOMIC DNA]</scope>
    <source>
        <strain evidence="9">CCMP 1984</strain>
    </source>
</reference>
<dbReference type="eggNOG" id="KOG0160">
    <property type="taxonomic scope" value="Eukaryota"/>
</dbReference>
<organism evidence="9">
    <name type="scientific">Aureococcus anophagefferens</name>
    <name type="common">Harmful bloom alga</name>
    <dbReference type="NCBI Taxonomy" id="44056"/>
    <lineage>
        <taxon>Eukaryota</taxon>
        <taxon>Sar</taxon>
        <taxon>Stramenopiles</taxon>
        <taxon>Ochrophyta</taxon>
        <taxon>Pelagophyceae</taxon>
        <taxon>Pelagomonadales</taxon>
        <taxon>Pelagomonadaceae</taxon>
        <taxon>Aureococcus</taxon>
    </lineage>
</organism>
<evidence type="ECO:0000256" key="3">
    <source>
        <dbReference type="ARBA" id="ARBA00023123"/>
    </source>
</evidence>
<evidence type="ECO:0000256" key="1">
    <source>
        <dbReference type="ARBA" id="ARBA00022741"/>
    </source>
</evidence>
<dbReference type="GO" id="GO:0000146">
    <property type="term" value="F:microfilament motor activity"/>
    <property type="evidence" value="ECO:0007669"/>
    <property type="project" value="TreeGrafter"/>
</dbReference>
<proteinExistence type="inferred from homology"/>
<comment type="similarity">
    <text evidence="6">Belongs to the TRAFAC class myosin-kinesin ATPase superfamily. Myosin family.</text>
</comment>
<feature type="domain" description="Myosin motor" evidence="7">
    <location>
        <begin position="1"/>
        <end position="293"/>
    </location>
</feature>
<dbReference type="InParanoid" id="F0YDG9"/>
<dbReference type="GO" id="GO:0005524">
    <property type="term" value="F:ATP binding"/>
    <property type="evidence" value="ECO:0007669"/>
    <property type="project" value="UniProtKB-KW"/>
</dbReference>
<keyword evidence="2" id="KW-0067">ATP-binding</keyword>
<accession>F0YDG9</accession>
<keyword evidence="9" id="KW-1185">Reference proteome</keyword>
<dbReference type="Proteomes" id="UP000002729">
    <property type="component" value="Unassembled WGS sequence"/>
</dbReference>